<organism evidence="2 3">
    <name type="scientific">Lithospermum erythrorhizon</name>
    <name type="common">Purple gromwell</name>
    <name type="synonym">Lithospermum officinale var. erythrorhizon</name>
    <dbReference type="NCBI Taxonomy" id="34254"/>
    <lineage>
        <taxon>Eukaryota</taxon>
        <taxon>Viridiplantae</taxon>
        <taxon>Streptophyta</taxon>
        <taxon>Embryophyta</taxon>
        <taxon>Tracheophyta</taxon>
        <taxon>Spermatophyta</taxon>
        <taxon>Magnoliopsida</taxon>
        <taxon>eudicotyledons</taxon>
        <taxon>Gunneridae</taxon>
        <taxon>Pentapetalae</taxon>
        <taxon>asterids</taxon>
        <taxon>lamiids</taxon>
        <taxon>Boraginales</taxon>
        <taxon>Boraginaceae</taxon>
        <taxon>Boraginoideae</taxon>
        <taxon>Lithospermeae</taxon>
        <taxon>Lithospermum</taxon>
    </lineage>
</organism>
<keyword evidence="3" id="KW-1185">Reference proteome</keyword>
<dbReference type="Proteomes" id="UP001454036">
    <property type="component" value="Unassembled WGS sequence"/>
</dbReference>
<name>A0AAV3PY35_LITER</name>
<feature type="region of interest" description="Disordered" evidence="1">
    <location>
        <begin position="61"/>
        <end position="101"/>
    </location>
</feature>
<accession>A0AAV3PY35</accession>
<evidence type="ECO:0000313" key="3">
    <source>
        <dbReference type="Proteomes" id="UP001454036"/>
    </source>
</evidence>
<sequence>MFSNQVDLSSDRSGSQNYARDTPANQEFVSESQAATPAETALQEGIVSACEAIHANAAGLTKKKKKKTLVNGADLPTPSKAAPHDKASSLKGKEKQGGMDARVPKAWVPLVKADRPKSPLTEDTFAAMENLRRIFRHKMHWKIFCKEGEILLATKETVPPKHCYSDEHARQKGCKYPFPRQFKEVPILLGEWWNADVIDVVNERYLAGHLFSPMLSPLMACQGIYTIVLQAKCSS</sequence>
<protein>
    <submittedName>
        <fullName evidence="2">Uncharacterized protein</fullName>
    </submittedName>
</protein>
<reference evidence="2 3" key="1">
    <citation type="submission" date="2024-01" db="EMBL/GenBank/DDBJ databases">
        <title>The complete chloroplast genome sequence of Lithospermum erythrorhizon: insights into the phylogenetic relationship among Boraginaceae species and the maternal lineages of purple gromwells.</title>
        <authorList>
            <person name="Okada T."/>
            <person name="Watanabe K."/>
        </authorList>
    </citation>
    <scope>NUCLEOTIDE SEQUENCE [LARGE SCALE GENOMIC DNA]</scope>
</reference>
<feature type="compositionally biased region" description="Basic and acidic residues" evidence="1">
    <location>
        <begin position="82"/>
        <end position="97"/>
    </location>
</feature>
<feature type="compositionally biased region" description="Polar residues" evidence="1">
    <location>
        <begin position="1"/>
        <end position="35"/>
    </location>
</feature>
<dbReference type="AlphaFoldDB" id="A0AAV3PY35"/>
<evidence type="ECO:0000313" key="2">
    <source>
        <dbReference type="EMBL" id="GAA0156165.1"/>
    </source>
</evidence>
<feature type="region of interest" description="Disordered" evidence="1">
    <location>
        <begin position="1"/>
        <end position="40"/>
    </location>
</feature>
<evidence type="ECO:0000256" key="1">
    <source>
        <dbReference type="SAM" id="MobiDB-lite"/>
    </source>
</evidence>
<gene>
    <name evidence="2" type="ORF">LIER_13718</name>
</gene>
<comment type="caution">
    <text evidence="2">The sequence shown here is derived from an EMBL/GenBank/DDBJ whole genome shotgun (WGS) entry which is preliminary data.</text>
</comment>
<proteinExistence type="predicted"/>
<dbReference type="EMBL" id="BAABME010002800">
    <property type="protein sequence ID" value="GAA0156165.1"/>
    <property type="molecule type" value="Genomic_DNA"/>
</dbReference>